<keyword evidence="1 4" id="KW-0547">Nucleotide-binding</keyword>
<dbReference type="HAMAP" id="MF_01928">
    <property type="entry name" value="PurK"/>
    <property type="match status" value="1"/>
</dbReference>
<evidence type="ECO:0000256" key="2">
    <source>
        <dbReference type="ARBA" id="ARBA00022755"/>
    </source>
</evidence>
<keyword evidence="7" id="KW-1185">Reference proteome</keyword>
<dbReference type="Pfam" id="PF02222">
    <property type="entry name" value="ATP-grasp"/>
    <property type="match status" value="1"/>
</dbReference>
<feature type="binding site" evidence="4">
    <location>
        <position position="197"/>
    </location>
    <ligand>
        <name>ATP</name>
        <dbReference type="ChEBI" id="CHEBI:30616"/>
    </ligand>
</feature>
<dbReference type="RefSeq" id="WP_055439446.1">
    <property type="nucleotide sequence ID" value="NZ_CYHB01000005.1"/>
</dbReference>
<dbReference type="InterPro" id="IPR011054">
    <property type="entry name" value="Rudment_hybrid_motif"/>
</dbReference>
<feature type="domain" description="ATP-grasp" evidence="5">
    <location>
        <begin position="95"/>
        <end position="285"/>
    </location>
</feature>
<dbReference type="Proteomes" id="UP000182598">
    <property type="component" value="Unassembled WGS sequence"/>
</dbReference>
<dbReference type="GO" id="GO:0006189">
    <property type="term" value="P:'de novo' IMP biosynthetic process"/>
    <property type="evidence" value="ECO:0007669"/>
    <property type="project" value="UniProtKB-UniRule"/>
</dbReference>
<dbReference type="Gene3D" id="3.30.1490.20">
    <property type="entry name" value="ATP-grasp fold, A domain"/>
    <property type="match status" value="1"/>
</dbReference>
<feature type="binding site" evidence="4">
    <location>
        <position position="91"/>
    </location>
    <ligand>
        <name>ATP</name>
        <dbReference type="ChEBI" id="CHEBI:30616"/>
    </ligand>
</feature>
<dbReference type="Gene3D" id="3.40.50.20">
    <property type="match status" value="1"/>
</dbReference>
<dbReference type="InterPro" id="IPR005875">
    <property type="entry name" value="PurK"/>
</dbReference>
<dbReference type="PANTHER" id="PTHR11609">
    <property type="entry name" value="PURINE BIOSYNTHESIS PROTEIN 6/7, PUR6/7"/>
    <property type="match status" value="1"/>
</dbReference>
<dbReference type="UniPathway" id="UPA00074">
    <property type="reaction ID" value="UER00942"/>
</dbReference>
<dbReference type="GO" id="GO:0005829">
    <property type="term" value="C:cytosol"/>
    <property type="evidence" value="ECO:0007669"/>
    <property type="project" value="TreeGrafter"/>
</dbReference>
<feature type="binding site" evidence="4">
    <location>
        <position position="131"/>
    </location>
    <ligand>
        <name>ATP</name>
        <dbReference type="ChEBI" id="CHEBI:30616"/>
    </ligand>
</feature>
<dbReference type="InterPro" id="IPR016185">
    <property type="entry name" value="PreATP-grasp_dom_sf"/>
</dbReference>
<evidence type="ECO:0000256" key="3">
    <source>
        <dbReference type="ARBA" id="ARBA00022840"/>
    </source>
</evidence>
<feature type="binding site" evidence="4">
    <location>
        <position position="174"/>
    </location>
    <ligand>
        <name>ATP</name>
        <dbReference type="ChEBI" id="CHEBI:30616"/>
    </ligand>
</feature>
<dbReference type="InterPro" id="IPR011761">
    <property type="entry name" value="ATP-grasp"/>
</dbReference>
<dbReference type="PANTHER" id="PTHR11609:SF5">
    <property type="entry name" value="PHOSPHORIBOSYLAMINOIMIDAZOLE CARBOXYLASE"/>
    <property type="match status" value="1"/>
</dbReference>
<dbReference type="GO" id="GO:0046872">
    <property type="term" value="F:metal ion binding"/>
    <property type="evidence" value="ECO:0007669"/>
    <property type="project" value="InterPro"/>
</dbReference>
<accession>A0A0K6H8W7</accession>
<feature type="binding site" evidence="4">
    <location>
        <begin position="166"/>
        <end position="169"/>
    </location>
    <ligand>
        <name>ATP</name>
        <dbReference type="ChEBI" id="CHEBI:30616"/>
    </ligand>
</feature>
<organism evidence="6 7">
    <name type="scientific">Pseudidiomarina woesei</name>
    <dbReference type="NCBI Taxonomy" id="1381080"/>
    <lineage>
        <taxon>Bacteria</taxon>
        <taxon>Pseudomonadati</taxon>
        <taxon>Pseudomonadota</taxon>
        <taxon>Gammaproteobacteria</taxon>
        <taxon>Alteromonadales</taxon>
        <taxon>Idiomarinaceae</taxon>
        <taxon>Pseudidiomarina</taxon>
    </lineage>
</organism>
<keyword evidence="4" id="KW-0436">Ligase</keyword>
<dbReference type="InterPro" id="IPR040686">
    <property type="entry name" value="PurK_C"/>
</dbReference>
<dbReference type="NCBIfam" id="NF004679">
    <property type="entry name" value="PRK06019.1-5"/>
    <property type="match status" value="1"/>
</dbReference>
<comment type="similarity">
    <text evidence="4">Belongs to the PurK/PurT family.</text>
</comment>
<evidence type="ECO:0000256" key="1">
    <source>
        <dbReference type="ARBA" id="ARBA00022741"/>
    </source>
</evidence>
<dbReference type="Pfam" id="PF17769">
    <property type="entry name" value="PurK_C"/>
    <property type="match status" value="1"/>
</dbReference>
<dbReference type="InterPro" id="IPR003135">
    <property type="entry name" value="ATP-grasp_carboxylate-amine"/>
</dbReference>
<comment type="function">
    <text evidence="4">Catalyzes the ATP-dependent conversion of 5-aminoimidazole ribonucleotide (AIR) and HCO(3)(-) to N5-carboxyaminoimidazole ribonucleotide (N5-CAIR).</text>
</comment>
<evidence type="ECO:0000259" key="5">
    <source>
        <dbReference type="PROSITE" id="PS50975"/>
    </source>
</evidence>
<evidence type="ECO:0000256" key="4">
    <source>
        <dbReference type="HAMAP-Rule" id="MF_01928"/>
    </source>
</evidence>
<comment type="catalytic activity">
    <reaction evidence="4">
        <text>5-amino-1-(5-phospho-beta-D-ribosyl)imidazole + hydrogencarbonate + ATP = 5-carboxyamino-1-(5-phospho-D-ribosyl)imidazole + ADP + phosphate + 2 H(+)</text>
        <dbReference type="Rhea" id="RHEA:19317"/>
        <dbReference type="ChEBI" id="CHEBI:15378"/>
        <dbReference type="ChEBI" id="CHEBI:17544"/>
        <dbReference type="ChEBI" id="CHEBI:30616"/>
        <dbReference type="ChEBI" id="CHEBI:43474"/>
        <dbReference type="ChEBI" id="CHEBI:58730"/>
        <dbReference type="ChEBI" id="CHEBI:137981"/>
        <dbReference type="ChEBI" id="CHEBI:456216"/>
        <dbReference type="EC" id="6.3.4.18"/>
    </reaction>
</comment>
<dbReference type="SUPFAM" id="SSF56059">
    <property type="entry name" value="Glutathione synthetase ATP-binding domain-like"/>
    <property type="match status" value="1"/>
</dbReference>
<dbReference type="Gene3D" id="3.30.470.20">
    <property type="entry name" value="ATP-grasp fold, B domain"/>
    <property type="match status" value="1"/>
</dbReference>
<sequence>MKILFVGDGQLGQMLGASGIGHGHECLLFSTRTNTVKPLSAQLDLSMSLADAIAWADVVSWEHEDIPADILAAAHDKFLMDPARIKSLTDRRAEKKLFDDCRVATSPWQTYRDADELLKILNQAEQPLVLKAARGGYDGKGQWRFKLADNPAELAQQAGQAPGIAEHMIPFEREVSLVGARSKDGSICCYPLITNVHDKGILSYSLGAIDPVDDALQQQAEDAFRRLTDALNYVGVLAIEFFVVSDGKQSRLLVNEIAPRVHNSGHWTMTGANCSQFDLHIRALTGMPLPLLRLEPTLMLNVIGADQIPAGLWHHPDTQCHWYNKEPRPGRKVGHVNIRTANRDTAIKWVAQWAEKLQVLAD</sequence>
<dbReference type="AlphaFoldDB" id="A0A0K6H8W7"/>
<dbReference type="GO" id="GO:0004638">
    <property type="term" value="F:phosphoribosylaminoimidazole carboxylase activity"/>
    <property type="evidence" value="ECO:0007669"/>
    <property type="project" value="InterPro"/>
</dbReference>
<dbReference type="InterPro" id="IPR013815">
    <property type="entry name" value="ATP_grasp_subdomain_1"/>
</dbReference>
<protein>
    <recommendedName>
        <fullName evidence="4">N5-carboxyaminoimidazole ribonucleotide synthase</fullName>
        <shortName evidence="4">N5-CAIR synthase</shortName>
        <ecNumber evidence="4">6.3.4.18</ecNumber>
    </recommendedName>
    <alternativeName>
        <fullName evidence="4">5-(carboxyamino)imidazole ribonucleotide synthetase</fullName>
    </alternativeName>
</protein>
<feature type="binding site" evidence="4">
    <location>
        <begin position="136"/>
        <end position="142"/>
    </location>
    <ligand>
        <name>ATP</name>
        <dbReference type="ChEBI" id="CHEBI:30616"/>
    </ligand>
</feature>
<keyword evidence="2 4" id="KW-0658">Purine biosynthesis</keyword>
<reference evidence="7" key="1">
    <citation type="submission" date="2015-08" db="EMBL/GenBank/DDBJ databases">
        <authorList>
            <person name="Varghese N."/>
        </authorList>
    </citation>
    <scope>NUCLEOTIDE SEQUENCE [LARGE SCALE GENOMIC DNA]</scope>
    <source>
        <strain evidence="7">DSM 27808</strain>
    </source>
</reference>
<feature type="binding site" evidence="4">
    <location>
        <begin position="255"/>
        <end position="256"/>
    </location>
    <ligand>
        <name>ATP</name>
        <dbReference type="ChEBI" id="CHEBI:30616"/>
    </ligand>
</feature>
<dbReference type="EC" id="6.3.4.18" evidence="4"/>
<gene>
    <name evidence="4" type="primary">purK</name>
    <name evidence="6" type="ORF">Ga0061064_1796</name>
</gene>
<evidence type="ECO:0000313" key="6">
    <source>
        <dbReference type="EMBL" id="CUA87422.1"/>
    </source>
</evidence>
<name>A0A0K6H8W7_9GAMM</name>
<dbReference type="PROSITE" id="PS50975">
    <property type="entry name" value="ATP_GRASP"/>
    <property type="match status" value="1"/>
</dbReference>
<proteinExistence type="inferred from homology"/>
<dbReference type="SUPFAM" id="SSF51246">
    <property type="entry name" value="Rudiment single hybrid motif"/>
    <property type="match status" value="1"/>
</dbReference>
<dbReference type="SUPFAM" id="SSF52440">
    <property type="entry name" value="PreATP-grasp domain"/>
    <property type="match status" value="1"/>
</dbReference>
<evidence type="ECO:0000313" key="7">
    <source>
        <dbReference type="Proteomes" id="UP000182598"/>
    </source>
</evidence>
<dbReference type="GO" id="GO:0005524">
    <property type="term" value="F:ATP binding"/>
    <property type="evidence" value="ECO:0007669"/>
    <property type="project" value="UniProtKB-UniRule"/>
</dbReference>
<dbReference type="EMBL" id="CYHB01000005">
    <property type="protein sequence ID" value="CUA87422.1"/>
    <property type="molecule type" value="Genomic_DNA"/>
</dbReference>
<keyword evidence="3 4" id="KW-0067">ATP-binding</keyword>
<comment type="pathway">
    <text evidence="4">Purine metabolism; IMP biosynthesis via de novo pathway; 5-amino-1-(5-phospho-D-ribosyl)imidazole-4-carboxylate from 5-amino-1-(5-phospho-D-ribosyl)imidazole (N5-CAIR route): step 1/2.</text>
</comment>
<dbReference type="GO" id="GO:0034028">
    <property type="term" value="F:5-(carboxyamino)imidazole ribonucleotide synthase activity"/>
    <property type="evidence" value="ECO:0007669"/>
    <property type="project" value="UniProtKB-UniRule"/>
</dbReference>
<dbReference type="OrthoDB" id="9804625at2"/>
<comment type="subunit">
    <text evidence="4">Homodimer.</text>
</comment>